<comment type="pathway">
    <text evidence="3">Amino-acid biosynthesis; L-histidine biosynthesis; L-histidine from 5-phospho-alpha-D-ribose 1-diphosphate: step 3/9.</text>
</comment>
<dbReference type="EMBL" id="MFGW01000234">
    <property type="protein sequence ID" value="OGF58684.1"/>
    <property type="molecule type" value="Genomic_DNA"/>
</dbReference>
<dbReference type="GO" id="GO:0004635">
    <property type="term" value="F:phosphoribosyl-AMP cyclohydrolase activity"/>
    <property type="evidence" value="ECO:0007669"/>
    <property type="project" value="UniProtKB-EC"/>
</dbReference>
<evidence type="ECO:0000256" key="2">
    <source>
        <dbReference type="ARBA" id="ARBA00001460"/>
    </source>
</evidence>
<gene>
    <name evidence="17" type="ORF">A2Y62_19375</name>
</gene>
<dbReference type="GO" id="GO:0000105">
    <property type="term" value="P:L-histidine biosynthetic process"/>
    <property type="evidence" value="ECO:0007669"/>
    <property type="project" value="UniProtKB-UniPathway"/>
</dbReference>
<dbReference type="InterPro" id="IPR008179">
    <property type="entry name" value="HisE"/>
</dbReference>
<dbReference type="InterPro" id="IPR021130">
    <property type="entry name" value="PRib-ATP_PPHydrolase-like"/>
</dbReference>
<dbReference type="GO" id="GO:0004636">
    <property type="term" value="F:phosphoribosyl-ATP diphosphatase activity"/>
    <property type="evidence" value="ECO:0007669"/>
    <property type="project" value="UniProtKB-EC"/>
</dbReference>
<dbReference type="EC" id="3.5.4.19" evidence="8"/>
<dbReference type="InterPro" id="IPR002496">
    <property type="entry name" value="PRib_AMP_CycHydrolase_dom"/>
</dbReference>
<evidence type="ECO:0000256" key="5">
    <source>
        <dbReference type="ARBA" id="ARBA00007731"/>
    </source>
</evidence>
<comment type="catalytic activity">
    <reaction evidence="2">
        <text>1-(5-phospho-beta-D-ribosyl)-ATP + H2O = 1-(5-phospho-beta-D-ribosyl)-5'-AMP + diphosphate + H(+)</text>
        <dbReference type="Rhea" id="RHEA:22828"/>
        <dbReference type="ChEBI" id="CHEBI:15377"/>
        <dbReference type="ChEBI" id="CHEBI:15378"/>
        <dbReference type="ChEBI" id="CHEBI:33019"/>
        <dbReference type="ChEBI" id="CHEBI:59457"/>
        <dbReference type="ChEBI" id="CHEBI:73183"/>
        <dbReference type="EC" id="3.6.1.31"/>
    </reaction>
</comment>
<comment type="caution">
    <text evidence="17">The sequence shown here is derived from an EMBL/GenBank/DDBJ whole genome shotgun (WGS) entry which is preliminary data.</text>
</comment>
<evidence type="ECO:0000256" key="15">
    <source>
        <dbReference type="ARBA" id="ARBA00023268"/>
    </source>
</evidence>
<dbReference type="InterPro" id="IPR038019">
    <property type="entry name" value="PRib_AMP_CycHydrolase_sf"/>
</dbReference>
<dbReference type="NCBIfam" id="NF000768">
    <property type="entry name" value="PRK00051.1"/>
    <property type="match status" value="1"/>
</dbReference>
<evidence type="ECO:0000256" key="12">
    <source>
        <dbReference type="ARBA" id="ARBA00022801"/>
    </source>
</evidence>
<dbReference type="Pfam" id="PF01503">
    <property type="entry name" value="PRA-PH"/>
    <property type="match status" value="1"/>
</dbReference>
<protein>
    <recommendedName>
        <fullName evidence="9">Histidine biosynthesis bifunctional protein HisIE</fullName>
        <ecNumber evidence="8">3.5.4.19</ecNumber>
        <ecNumber evidence="7">3.6.1.31</ecNumber>
    </recommendedName>
</protein>
<keyword evidence="14" id="KW-0368">Histidine biosynthesis</keyword>
<evidence type="ECO:0000256" key="4">
    <source>
        <dbReference type="ARBA" id="ARBA00005204"/>
    </source>
</evidence>
<dbReference type="STRING" id="1817863.A2Y62_19375"/>
<dbReference type="GO" id="GO:0005524">
    <property type="term" value="F:ATP binding"/>
    <property type="evidence" value="ECO:0007669"/>
    <property type="project" value="UniProtKB-KW"/>
</dbReference>
<keyword evidence="10" id="KW-0028">Amino-acid biosynthesis</keyword>
<dbReference type="AlphaFoldDB" id="A0A1F5V5J4"/>
<comment type="similarity">
    <text evidence="5">In the C-terminal section; belongs to the PRA-PH family.</text>
</comment>
<evidence type="ECO:0000256" key="8">
    <source>
        <dbReference type="ARBA" id="ARBA00012721"/>
    </source>
</evidence>
<evidence type="ECO:0000256" key="11">
    <source>
        <dbReference type="ARBA" id="ARBA00022741"/>
    </source>
</evidence>
<dbReference type="SUPFAM" id="SSF101386">
    <property type="entry name" value="all-alpha NTP pyrophosphatases"/>
    <property type="match status" value="1"/>
</dbReference>
<dbReference type="Gene3D" id="1.10.287.1080">
    <property type="entry name" value="MazG-like"/>
    <property type="match status" value="1"/>
</dbReference>
<evidence type="ECO:0000259" key="16">
    <source>
        <dbReference type="Pfam" id="PF01502"/>
    </source>
</evidence>
<dbReference type="PANTHER" id="PTHR42945:SF1">
    <property type="entry name" value="HISTIDINE BIOSYNTHESIS BIFUNCTIONAL PROTEIN HIS7"/>
    <property type="match status" value="1"/>
</dbReference>
<comment type="catalytic activity">
    <reaction evidence="1">
        <text>1-(5-phospho-beta-D-ribosyl)-5'-AMP + H2O = 1-(5-phospho-beta-D-ribosyl)-5-[(5-phospho-beta-D-ribosylamino)methylideneamino]imidazole-4-carboxamide</text>
        <dbReference type="Rhea" id="RHEA:20049"/>
        <dbReference type="ChEBI" id="CHEBI:15377"/>
        <dbReference type="ChEBI" id="CHEBI:58435"/>
        <dbReference type="ChEBI" id="CHEBI:59457"/>
        <dbReference type="EC" id="3.5.4.19"/>
    </reaction>
</comment>
<comment type="pathway">
    <text evidence="4">Amino-acid biosynthesis; L-histidine biosynthesis; L-histidine from 5-phospho-alpha-D-ribose 1-diphosphate: step 2/9.</text>
</comment>
<feature type="domain" description="Phosphoribosyl-AMP cyclohydrolase" evidence="16">
    <location>
        <begin position="33"/>
        <end position="105"/>
    </location>
</feature>
<evidence type="ECO:0000256" key="1">
    <source>
        <dbReference type="ARBA" id="ARBA00000024"/>
    </source>
</evidence>
<reference evidence="17 18" key="1">
    <citation type="journal article" date="2016" name="Nat. Commun.">
        <title>Thousands of microbial genomes shed light on interconnected biogeochemical processes in an aquifer system.</title>
        <authorList>
            <person name="Anantharaman K."/>
            <person name="Brown C.T."/>
            <person name="Hug L.A."/>
            <person name="Sharon I."/>
            <person name="Castelle C.J."/>
            <person name="Probst A.J."/>
            <person name="Thomas B.C."/>
            <person name="Singh A."/>
            <person name="Wilkins M.J."/>
            <person name="Karaoz U."/>
            <person name="Brodie E.L."/>
            <person name="Williams K.H."/>
            <person name="Hubbard S.S."/>
            <person name="Banfield J.F."/>
        </authorList>
    </citation>
    <scope>NUCLEOTIDE SEQUENCE [LARGE SCALE GENOMIC DNA]</scope>
</reference>
<evidence type="ECO:0000256" key="13">
    <source>
        <dbReference type="ARBA" id="ARBA00022840"/>
    </source>
</evidence>
<organism evidence="17 18">
    <name type="scientific">Candidatus Fischerbacteria bacterium RBG_13_37_8</name>
    <dbReference type="NCBI Taxonomy" id="1817863"/>
    <lineage>
        <taxon>Bacteria</taxon>
        <taxon>Candidatus Fischeribacteriota</taxon>
    </lineage>
</organism>
<keyword evidence="12" id="KW-0378">Hydrolase</keyword>
<evidence type="ECO:0000256" key="7">
    <source>
        <dbReference type="ARBA" id="ARBA00012414"/>
    </source>
</evidence>
<evidence type="ECO:0000256" key="10">
    <source>
        <dbReference type="ARBA" id="ARBA00022605"/>
    </source>
</evidence>
<dbReference type="Proteomes" id="UP000178943">
    <property type="component" value="Unassembled WGS sequence"/>
</dbReference>
<evidence type="ECO:0000256" key="9">
    <source>
        <dbReference type="ARBA" id="ARBA00017720"/>
    </source>
</evidence>
<evidence type="ECO:0000256" key="14">
    <source>
        <dbReference type="ARBA" id="ARBA00023102"/>
    </source>
</evidence>
<dbReference type="SUPFAM" id="SSF141734">
    <property type="entry name" value="HisI-like"/>
    <property type="match status" value="1"/>
</dbReference>
<evidence type="ECO:0000313" key="18">
    <source>
        <dbReference type="Proteomes" id="UP000178943"/>
    </source>
</evidence>
<keyword evidence="11" id="KW-0547">Nucleotide-binding</keyword>
<evidence type="ECO:0000256" key="3">
    <source>
        <dbReference type="ARBA" id="ARBA00005169"/>
    </source>
</evidence>
<evidence type="ECO:0000313" key="17">
    <source>
        <dbReference type="EMBL" id="OGF58684.1"/>
    </source>
</evidence>
<dbReference type="FunFam" id="3.10.20.810:FF:000001">
    <property type="entry name" value="Histidine biosynthesis bifunctional protein HisIE"/>
    <property type="match status" value="1"/>
</dbReference>
<dbReference type="Pfam" id="PF01502">
    <property type="entry name" value="PRA-CH"/>
    <property type="match status" value="1"/>
</dbReference>
<dbReference type="PANTHER" id="PTHR42945">
    <property type="entry name" value="HISTIDINE BIOSYNTHESIS BIFUNCTIONAL PROTEIN"/>
    <property type="match status" value="1"/>
</dbReference>
<keyword evidence="13" id="KW-0067">ATP-binding</keyword>
<accession>A0A1F5V5J4</accession>
<proteinExistence type="inferred from homology"/>
<sequence length="195" mass="22451">GNLTLEDGFIASLNWKNKLLPTITQDENGQVLMMAYSNKDSVRKTFETGKMWYFSRSRNALWMKGETSTNTQEFMRARMDCDADTILATVKQHGVACHTGSYSCFGEQKFCLNELYDVLLDRIQNPKAGSYTATLTNELLNEKLAEESQELIEAKTRDEIIWETADVLYFLTVLLARNNIKPGDVLFELRRRRKK</sequence>
<dbReference type="UniPathway" id="UPA00031">
    <property type="reaction ID" value="UER00007"/>
</dbReference>
<dbReference type="Gene3D" id="3.10.20.810">
    <property type="entry name" value="Phosphoribosyl-AMP cyclohydrolase"/>
    <property type="match status" value="1"/>
</dbReference>
<keyword evidence="15" id="KW-0511">Multifunctional enzyme</keyword>
<feature type="non-terminal residue" evidence="17">
    <location>
        <position position="1"/>
    </location>
</feature>
<comment type="similarity">
    <text evidence="6">In the N-terminal section; belongs to the PRA-CH family.</text>
</comment>
<dbReference type="CDD" id="cd11534">
    <property type="entry name" value="NTP-PPase_HisIE_like"/>
    <property type="match status" value="1"/>
</dbReference>
<evidence type="ECO:0000256" key="6">
    <source>
        <dbReference type="ARBA" id="ARBA00008299"/>
    </source>
</evidence>
<dbReference type="NCBIfam" id="TIGR03188">
    <property type="entry name" value="histidine_hisI"/>
    <property type="match status" value="1"/>
</dbReference>
<dbReference type="NCBIfam" id="NF002747">
    <property type="entry name" value="PRK02759.1"/>
    <property type="match status" value="1"/>
</dbReference>
<name>A0A1F5V5J4_9BACT</name>
<dbReference type="EC" id="3.6.1.31" evidence="7"/>